<accession>A0A9X3IXC6</accession>
<gene>
    <name evidence="2" type="ORF">OV079_22650</name>
</gene>
<feature type="region of interest" description="Disordered" evidence="1">
    <location>
        <begin position="1"/>
        <end position="33"/>
    </location>
</feature>
<protein>
    <submittedName>
        <fullName evidence="2">Uncharacterized protein</fullName>
    </submittedName>
</protein>
<evidence type="ECO:0000313" key="3">
    <source>
        <dbReference type="Proteomes" id="UP001150924"/>
    </source>
</evidence>
<name>A0A9X3IXC6_9BACT</name>
<evidence type="ECO:0000313" key="2">
    <source>
        <dbReference type="EMBL" id="MCY1008307.1"/>
    </source>
</evidence>
<comment type="caution">
    <text evidence="2">The sequence shown here is derived from an EMBL/GenBank/DDBJ whole genome shotgun (WGS) entry which is preliminary data.</text>
</comment>
<proteinExistence type="predicted"/>
<organism evidence="2 3">
    <name type="scientific">Nannocystis pusilla</name>
    <dbReference type="NCBI Taxonomy" id="889268"/>
    <lineage>
        <taxon>Bacteria</taxon>
        <taxon>Pseudomonadati</taxon>
        <taxon>Myxococcota</taxon>
        <taxon>Polyangia</taxon>
        <taxon>Nannocystales</taxon>
        <taxon>Nannocystaceae</taxon>
        <taxon>Nannocystis</taxon>
    </lineage>
</organism>
<evidence type="ECO:0000256" key="1">
    <source>
        <dbReference type="SAM" id="MobiDB-lite"/>
    </source>
</evidence>
<dbReference type="EMBL" id="JAPNKE010000002">
    <property type="protein sequence ID" value="MCY1008307.1"/>
    <property type="molecule type" value="Genomic_DNA"/>
</dbReference>
<dbReference type="AlphaFoldDB" id="A0A9X3IXC6"/>
<reference evidence="2" key="1">
    <citation type="submission" date="2022-11" db="EMBL/GenBank/DDBJ databases">
        <title>Minimal conservation of predation-associated metabolite biosynthetic gene clusters underscores biosynthetic potential of Myxococcota including descriptions for ten novel species: Archangium lansinium sp. nov., Myxococcus landrumus sp. nov., Nannocystis bai.</title>
        <authorList>
            <person name="Ahearne A."/>
            <person name="Stevens C."/>
            <person name="Phillips K."/>
        </authorList>
    </citation>
    <scope>NUCLEOTIDE SEQUENCE</scope>
    <source>
        <strain evidence="2">Na p29</strain>
    </source>
</reference>
<dbReference type="Proteomes" id="UP001150924">
    <property type="component" value="Unassembled WGS sequence"/>
</dbReference>
<sequence>MSMSVQACPSIQDAGRAPRLGSRGPGDVSMHFSEPEAGLVSGEFVVGPGILAGLRRRTP</sequence>
<keyword evidence="3" id="KW-1185">Reference proteome</keyword>
<dbReference type="RefSeq" id="WP_267770942.1">
    <property type="nucleotide sequence ID" value="NZ_JAPNKE010000002.1"/>
</dbReference>